<dbReference type="InterPro" id="IPR007197">
    <property type="entry name" value="rSAM"/>
</dbReference>
<dbReference type="CDD" id="cd01335">
    <property type="entry name" value="Radical_SAM"/>
    <property type="match status" value="1"/>
</dbReference>
<dbReference type="InterPro" id="IPR013785">
    <property type="entry name" value="Aldolase_TIM"/>
</dbReference>
<sequence>MTPRELDEFCEIYRDVGLPFWVQTRVETITDWRLKQLKDVGLHKIAFGIENGDEKFRQQVVIKEFSNDDAVRKLAITTDMGVIYNTNNMVGYPFETREIAMETVRLNRRFKGVDTVNCFVFTPYYGTGARVKALKAGFIDPDVICQDTNEDSVLTMPQFTKEQIRGVRRCFPLYVKFPEHRWKEIQRAETDDALLTWLQKEYQDTFFKEPVIQF</sequence>
<dbReference type="Proteomes" id="UP000177096">
    <property type="component" value="Unassembled WGS sequence"/>
</dbReference>
<dbReference type="EMBL" id="MHWM01000027">
    <property type="protein sequence ID" value="OHB08348.1"/>
    <property type="molecule type" value="Genomic_DNA"/>
</dbReference>
<comment type="caution">
    <text evidence="7">The sequence shown here is derived from an EMBL/GenBank/DDBJ whole genome shotgun (WGS) entry which is preliminary data.</text>
</comment>
<evidence type="ECO:0000256" key="1">
    <source>
        <dbReference type="ARBA" id="ARBA00001966"/>
    </source>
</evidence>
<keyword evidence="5" id="KW-0411">Iron-sulfur</keyword>
<evidence type="ECO:0000256" key="5">
    <source>
        <dbReference type="ARBA" id="ARBA00023014"/>
    </source>
</evidence>
<dbReference type="GO" id="GO:0051536">
    <property type="term" value="F:iron-sulfur cluster binding"/>
    <property type="evidence" value="ECO:0007669"/>
    <property type="project" value="UniProtKB-KW"/>
</dbReference>
<evidence type="ECO:0000313" key="7">
    <source>
        <dbReference type="EMBL" id="OHB08348.1"/>
    </source>
</evidence>
<accession>A0A1G2UFW5</accession>
<keyword evidence="4" id="KW-0408">Iron</keyword>
<evidence type="ECO:0000256" key="2">
    <source>
        <dbReference type="ARBA" id="ARBA00022691"/>
    </source>
</evidence>
<dbReference type="InterPro" id="IPR058240">
    <property type="entry name" value="rSAM_sf"/>
</dbReference>
<evidence type="ECO:0000259" key="6">
    <source>
        <dbReference type="PROSITE" id="PS51918"/>
    </source>
</evidence>
<reference evidence="7 8" key="1">
    <citation type="journal article" date="2016" name="Nat. Commun.">
        <title>Thousands of microbial genomes shed light on interconnected biogeochemical processes in an aquifer system.</title>
        <authorList>
            <person name="Anantharaman K."/>
            <person name="Brown C.T."/>
            <person name="Hug L.A."/>
            <person name="Sharon I."/>
            <person name="Castelle C.J."/>
            <person name="Probst A.J."/>
            <person name="Thomas B.C."/>
            <person name="Singh A."/>
            <person name="Wilkins M.J."/>
            <person name="Karaoz U."/>
            <person name="Brodie E.L."/>
            <person name="Williams K.H."/>
            <person name="Hubbard S.S."/>
            <person name="Banfield J.F."/>
        </authorList>
    </citation>
    <scope>NUCLEOTIDE SEQUENCE [LARGE SCALE GENOMIC DNA]</scope>
</reference>
<dbReference type="GO" id="GO:0046872">
    <property type="term" value="F:metal ion binding"/>
    <property type="evidence" value="ECO:0007669"/>
    <property type="project" value="UniProtKB-KW"/>
</dbReference>
<dbReference type="PROSITE" id="PS51918">
    <property type="entry name" value="RADICAL_SAM"/>
    <property type="match status" value="1"/>
</dbReference>
<dbReference type="InterPro" id="IPR051198">
    <property type="entry name" value="BchE-like"/>
</dbReference>
<dbReference type="SUPFAM" id="SSF102114">
    <property type="entry name" value="Radical SAM enzymes"/>
    <property type="match status" value="1"/>
</dbReference>
<keyword evidence="3" id="KW-0479">Metal-binding</keyword>
<comment type="cofactor">
    <cofactor evidence="1">
        <name>[4Fe-4S] cluster</name>
        <dbReference type="ChEBI" id="CHEBI:49883"/>
    </cofactor>
</comment>
<evidence type="ECO:0000256" key="4">
    <source>
        <dbReference type="ARBA" id="ARBA00023004"/>
    </source>
</evidence>
<dbReference type="GO" id="GO:0003824">
    <property type="term" value="F:catalytic activity"/>
    <property type="evidence" value="ECO:0007669"/>
    <property type="project" value="InterPro"/>
</dbReference>
<dbReference type="Gene3D" id="3.20.20.70">
    <property type="entry name" value="Aldolase class I"/>
    <property type="match status" value="1"/>
</dbReference>
<name>A0A1G2UFW5_9BACT</name>
<organism evidence="7 8">
    <name type="scientific">Candidatus Zambryskibacteria bacterium RIFCSPLOWO2_02_FULL_39_14</name>
    <dbReference type="NCBI Taxonomy" id="1802769"/>
    <lineage>
        <taxon>Bacteria</taxon>
        <taxon>Candidatus Zambryskiibacteriota</taxon>
    </lineage>
</organism>
<gene>
    <name evidence="7" type="ORF">A3I86_01100</name>
</gene>
<evidence type="ECO:0000256" key="3">
    <source>
        <dbReference type="ARBA" id="ARBA00022723"/>
    </source>
</evidence>
<keyword evidence="2" id="KW-0949">S-adenosyl-L-methionine</keyword>
<evidence type="ECO:0000313" key="8">
    <source>
        <dbReference type="Proteomes" id="UP000177096"/>
    </source>
</evidence>
<proteinExistence type="predicted"/>
<protein>
    <recommendedName>
        <fullName evidence="6">Radical SAM core domain-containing protein</fullName>
    </recommendedName>
</protein>
<feature type="domain" description="Radical SAM core" evidence="6">
    <location>
        <begin position="1"/>
        <end position="168"/>
    </location>
</feature>
<dbReference type="AlphaFoldDB" id="A0A1G2UFW5"/>
<dbReference type="PANTHER" id="PTHR43409">
    <property type="entry name" value="ANAEROBIC MAGNESIUM-PROTOPORPHYRIN IX MONOMETHYL ESTER CYCLASE-RELATED"/>
    <property type="match status" value="1"/>
</dbReference>